<evidence type="ECO:0000313" key="1">
    <source>
        <dbReference type="EMBL" id="KAH0926175.1"/>
    </source>
</evidence>
<dbReference type="Proteomes" id="UP000824890">
    <property type="component" value="Unassembled WGS sequence"/>
</dbReference>
<keyword evidence="2" id="KW-1185">Reference proteome</keyword>
<protein>
    <submittedName>
        <fullName evidence="1">Uncharacterized protein</fullName>
    </submittedName>
</protein>
<gene>
    <name evidence="1" type="ORF">HID58_018431</name>
</gene>
<sequence>NHIHYLLDDQNQKIDNISDIKSHCVDYYSELLGGGCSHLHQVSLPLLRSLLCKMPSPRSGLRGTIGFIMPAMMILLLYSKDWTGPYGILYWRVYPIDGVDVFLLNGLGSPSICKLGYQQIHSSN</sequence>
<evidence type="ECO:0000313" key="2">
    <source>
        <dbReference type="Proteomes" id="UP000824890"/>
    </source>
</evidence>
<name>A0ABQ8D9Y5_BRANA</name>
<feature type="non-terminal residue" evidence="1">
    <location>
        <position position="1"/>
    </location>
</feature>
<dbReference type="EMBL" id="JAGKQM010000005">
    <property type="protein sequence ID" value="KAH0926175.1"/>
    <property type="molecule type" value="Genomic_DNA"/>
</dbReference>
<proteinExistence type="predicted"/>
<reference evidence="1 2" key="1">
    <citation type="submission" date="2021-05" db="EMBL/GenBank/DDBJ databases">
        <title>Genome Assembly of Synthetic Allotetraploid Brassica napus Reveals Homoeologous Exchanges between Subgenomes.</title>
        <authorList>
            <person name="Davis J.T."/>
        </authorList>
    </citation>
    <scope>NUCLEOTIDE SEQUENCE [LARGE SCALE GENOMIC DNA]</scope>
    <source>
        <strain evidence="2">cv. Da-Ae</strain>
        <tissue evidence="1">Seedling</tissue>
    </source>
</reference>
<organism evidence="1 2">
    <name type="scientific">Brassica napus</name>
    <name type="common">Rape</name>
    <dbReference type="NCBI Taxonomy" id="3708"/>
    <lineage>
        <taxon>Eukaryota</taxon>
        <taxon>Viridiplantae</taxon>
        <taxon>Streptophyta</taxon>
        <taxon>Embryophyta</taxon>
        <taxon>Tracheophyta</taxon>
        <taxon>Spermatophyta</taxon>
        <taxon>Magnoliopsida</taxon>
        <taxon>eudicotyledons</taxon>
        <taxon>Gunneridae</taxon>
        <taxon>Pentapetalae</taxon>
        <taxon>rosids</taxon>
        <taxon>malvids</taxon>
        <taxon>Brassicales</taxon>
        <taxon>Brassicaceae</taxon>
        <taxon>Brassiceae</taxon>
        <taxon>Brassica</taxon>
    </lineage>
</organism>
<accession>A0ABQ8D9Y5</accession>
<feature type="non-terminal residue" evidence="1">
    <location>
        <position position="124"/>
    </location>
</feature>
<comment type="caution">
    <text evidence="1">The sequence shown here is derived from an EMBL/GenBank/DDBJ whole genome shotgun (WGS) entry which is preliminary data.</text>
</comment>